<gene>
    <name evidence="1" type="ORF">A4W93_23575</name>
</gene>
<dbReference type="EMBL" id="CP015118">
    <property type="protein sequence ID" value="ARN22652.1"/>
    <property type="molecule type" value="Genomic_DNA"/>
</dbReference>
<reference evidence="1 2" key="1">
    <citation type="submission" date="2016-04" db="EMBL/GenBank/DDBJ databases">
        <title>Complete genome sequence of natural rubber-degrading, novel Gram-negative bacterium, Rhizobacter gummiphilus strain NS21.</title>
        <authorList>
            <person name="Tabata M."/>
            <person name="Kasai D."/>
            <person name="Fukuda M."/>
        </authorList>
    </citation>
    <scope>NUCLEOTIDE SEQUENCE [LARGE SCALE GENOMIC DNA]</scope>
    <source>
        <strain evidence="1 2">NS21</strain>
    </source>
</reference>
<keyword evidence="1" id="KW-0808">Transferase</keyword>
<organism evidence="1 2">
    <name type="scientific">Piscinibacter gummiphilus</name>
    <dbReference type="NCBI Taxonomy" id="946333"/>
    <lineage>
        <taxon>Bacteria</taxon>
        <taxon>Pseudomonadati</taxon>
        <taxon>Pseudomonadota</taxon>
        <taxon>Betaproteobacteria</taxon>
        <taxon>Burkholderiales</taxon>
        <taxon>Sphaerotilaceae</taxon>
        <taxon>Piscinibacter</taxon>
    </lineage>
</organism>
<evidence type="ECO:0000313" key="1">
    <source>
        <dbReference type="EMBL" id="ARN22652.1"/>
    </source>
</evidence>
<dbReference type="RefSeq" id="WP_085752955.1">
    <property type="nucleotide sequence ID" value="NZ_BSPR01000018.1"/>
</dbReference>
<dbReference type="Proteomes" id="UP000193427">
    <property type="component" value="Chromosome"/>
</dbReference>
<protein>
    <submittedName>
        <fullName evidence="1">Acetyltransferase</fullName>
    </submittedName>
</protein>
<dbReference type="OrthoDB" id="9801697at2"/>
<dbReference type="CDD" id="cd04647">
    <property type="entry name" value="LbH_MAT_like"/>
    <property type="match status" value="1"/>
</dbReference>
<dbReference type="Gene3D" id="2.160.10.10">
    <property type="entry name" value="Hexapeptide repeat proteins"/>
    <property type="match status" value="1"/>
</dbReference>
<dbReference type="STRING" id="946333.A4W93_23575"/>
<dbReference type="InterPro" id="IPR051159">
    <property type="entry name" value="Hexapeptide_acetyltransf"/>
</dbReference>
<evidence type="ECO:0000313" key="2">
    <source>
        <dbReference type="Proteomes" id="UP000193427"/>
    </source>
</evidence>
<dbReference type="AlphaFoldDB" id="A0A1W6LEG1"/>
<dbReference type="KEGG" id="rgu:A4W93_23575"/>
<accession>A0A1W6LEG1</accession>
<proteinExistence type="predicted"/>
<name>A0A1W6LEG1_9BURK</name>
<dbReference type="PANTHER" id="PTHR23416">
    <property type="entry name" value="SIALIC ACID SYNTHASE-RELATED"/>
    <property type="match status" value="1"/>
</dbReference>
<dbReference type="InterPro" id="IPR011004">
    <property type="entry name" value="Trimer_LpxA-like_sf"/>
</dbReference>
<sequence>MALLPLRAWTNRARRWLWHRLFFRIVFGERAADGRLLPLTRLSPTTCIEHEDQLQLADNVFIGHFNFIEASHGVRIDAGVQITNYVSIVSHSSHRSLRLMGDAYGEVPEGGRPGFVAGPVHIGGFSFIGPHSVIEPNTTLGKGCLVLSHSRVRGDFPDFAVIGGAPATVVGDTRDGDAVLLERHPAWRPHYEAWAGRGEAC</sequence>
<keyword evidence="2" id="KW-1185">Reference proteome</keyword>
<dbReference type="SUPFAM" id="SSF51161">
    <property type="entry name" value="Trimeric LpxA-like enzymes"/>
    <property type="match status" value="1"/>
</dbReference>
<dbReference type="GO" id="GO:0016740">
    <property type="term" value="F:transferase activity"/>
    <property type="evidence" value="ECO:0007669"/>
    <property type="project" value="UniProtKB-KW"/>
</dbReference>